<evidence type="ECO:0000313" key="5">
    <source>
        <dbReference type="Proteomes" id="UP000521358"/>
    </source>
</evidence>
<gene>
    <name evidence="4" type="ORF">HED35_10535</name>
</gene>
<dbReference type="PROSITE" id="PS00903">
    <property type="entry name" value="CYT_DCMP_DEAMINASES_1"/>
    <property type="match status" value="1"/>
</dbReference>
<dbReference type="Pfam" id="PF00383">
    <property type="entry name" value="dCMP_cyt_deam_1"/>
    <property type="match status" value="1"/>
</dbReference>
<dbReference type="PANTHER" id="PTHR11079">
    <property type="entry name" value="CYTOSINE DEAMINASE FAMILY MEMBER"/>
    <property type="match status" value="1"/>
</dbReference>
<keyword evidence="2" id="KW-0862">Zinc</keyword>
<evidence type="ECO:0000259" key="3">
    <source>
        <dbReference type="PROSITE" id="PS51747"/>
    </source>
</evidence>
<dbReference type="Proteomes" id="UP000521358">
    <property type="component" value="Unassembled WGS sequence"/>
</dbReference>
<accession>A0A7X6DA06</accession>
<dbReference type="PROSITE" id="PS51747">
    <property type="entry name" value="CYT_DCMP_DEAMINASES_2"/>
    <property type="match status" value="1"/>
</dbReference>
<sequence length="150" mass="16713">MVNENIFMKRALELAENSKQKGNEPFGAILVKNGKIIKEGTNQIHSNSDPTNHAELGLIRDFCQETGITNLSEYTLYTSCEPCCMCSGAMVWSNLGKMRYSVKHDELARIAGANIMIGSEEVFKRSPNKPDVISGLLNAEGLEIIKNYKW</sequence>
<feature type="domain" description="CMP/dCMP-type deaminase" evidence="3">
    <location>
        <begin position="2"/>
        <end position="115"/>
    </location>
</feature>
<dbReference type="PANTHER" id="PTHR11079:SF161">
    <property type="entry name" value="CMP_DCMP-TYPE DEAMINASE DOMAIN-CONTAINING PROTEIN"/>
    <property type="match status" value="1"/>
</dbReference>
<dbReference type="RefSeq" id="WP_167807713.1">
    <property type="nucleotide sequence ID" value="NZ_JAAVMB010000012.1"/>
</dbReference>
<name>A0A7X6DA06_9ENTE</name>
<keyword evidence="1" id="KW-0479">Metal-binding</keyword>
<dbReference type="SUPFAM" id="SSF53927">
    <property type="entry name" value="Cytidine deaminase-like"/>
    <property type="match status" value="1"/>
</dbReference>
<dbReference type="Gene3D" id="3.40.140.10">
    <property type="entry name" value="Cytidine Deaminase, domain 2"/>
    <property type="match status" value="1"/>
</dbReference>
<dbReference type="AlphaFoldDB" id="A0A7X6DA06"/>
<evidence type="ECO:0000256" key="2">
    <source>
        <dbReference type="ARBA" id="ARBA00022833"/>
    </source>
</evidence>
<organism evidence="4 5">
    <name type="scientific">Vagococcus fluvialis</name>
    <dbReference type="NCBI Taxonomy" id="2738"/>
    <lineage>
        <taxon>Bacteria</taxon>
        <taxon>Bacillati</taxon>
        <taxon>Bacillota</taxon>
        <taxon>Bacilli</taxon>
        <taxon>Lactobacillales</taxon>
        <taxon>Enterococcaceae</taxon>
        <taxon>Vagococcus</taxon>
    </lineage>
</organism>
<comment type="caution">
    <text evidence="4">The sequence shown here is derived from an EMBL/GenBank/DDBJ whole genome shotgun (WGS) entry which is preliminary data.</text>
</comment>
<dbReference type="InterPro" id="IPR016192">
    <property type="entry name" value="APOBEC/CMP_deaminase_Zn-bd"/>
</dbReference>
<reference evidence="4 5" key="1">
    <citation type="submission" date="2020-03" db="EMBL/GenBank/DDBJ databases">
        <title>Bacterial samples isolated from urine from healthy bovine heifers (Gyr breed).</title>
        <authorList>
            <person name="Giannattasio-Ferraz S."/>
            <person name="Maskeri L."/>
            <person name="Penido A."/>
            <person name="Barbosa-Stancioli E.F."/>
            <person name="Putonti C."/>
        </authorList>
    </citation>
    <scope>NUCLEOTIDE SEQUENCE [LARGE SCALE GENOMIC DNA]</scope>
    <source>
        <strain evidence="4 5">UFMG-H7</strain>
    </source>
</reference>
<evidence type="ECO:0000313" key="4">
    <source>
        <dbReference type="EMBL" id="NKC68525.1"/>
    </source>
</evidence>
<dbReference type="GO" id="GO:0047974">
    <property type="term" value="F:guanosine deaminase activity"/>
    <property type="evidence" value="ECO:0007669"/>
    <property type="project" value="TreeGrafter"/>
</dbReference>
<dbReference type="InterPro" id="IPR016193">
    <property type="entry name" value="Cytidine_deaminase-like"/>
</dbReference>
<dbReference type="GO" id="GO:0006152">
    <property type="term" value="P:purine nucleoside catabolic process"/>
    <property type="evidence" value="ECO:0007669"/>
    <property type="project" value="TreeGrafter"/>
</dbReference>
<dbReference type="GO" id="GO:0008270">
    <property type="term" value="F:zinc ion binding"/>
    <property type="evidence" value="ECO:0007669"/>
    <property type="project" value="InterPro"/>
</dbReference>
<dbReference type="InterPro" id="IPR002125">
    <property type="entry name" value="CMP_dCMP_dom"/>
</dbReference>
<protein>
    <submittedName>
        <fullName evidence="4">Nucleoside deaminase</fullName>
    </submittedName>
</protein>
<evidence type="ECO:0000256" key="1">
    <source>
        <dbReference type="ARBA" id="ARBA00022723"/>
    </source>
</evidence>
<proteinExistence type="predicted"/>
<dbReference type="EMBL" id="JAAVMB010000012">
    <property type="protein sequence ID" value="NKC68525.1"/>
    <property type="molecule type" value="Genomic_DNA"/>
</dbReference>
<dbReference type="CDD" id="cd01285">
    <property type="entry name" value="nucleoside_deaminase"/>
    <property type="match status" value="1"/>
</dbReference>